<dbReference type="Gene3D" id="1.25.40.20">
    <property type="entry name" value="Ankyrin repeat-containing domain"/>
    <property type="match status" value="1"/>
</dbReference>
<reference evidence="9 10" key="1">
    <citation type="submission" date="2020-02" db="EMBL/GenBank/DDBJ databases">
        <authorList>
            <person name="Ferguson B K."/>
        </authorList>
    </citation>
    <scope>NUCLEOTIDE SEQUENCE [LARGE SCALE GENOMIC DNA]</scope>
</reference>
<dbReference type="OrthoDB" id="10021675at2759"/>
<sequence>RQFLCRPVELMGSLDLDQRTSEPKNSSHGSCTLESCMRWIEIDSSKKLAPAPKPVLQKQSGRRITTATRTTFVFQTLTTPSTHRSKVYCSIKRIRTCTSCFLRERFLSVCSMRPALGSPRQVSSRYQYYRLSFILWSVIFHDVDPKSQTTTMPEEKLVVVFFDKTEAAVTASMVPWFVLKPEKLENWSKEIQRKVLTAKDSDLKGLNHKNVAGHTPLHMACIADKPECVIALITAGSDVNLAAGSPSKSSRPTTSPFLSDFMSNAKKQLVYEGRPGAPTQLLQLWGGARRNLAPGAVRPCDAPRYRPLHLHHCLVMITAVLADRKPVDLHLFRNYESPNEMLSSVVRVPPGTGPQFEGFVSYREQKIWEAARATGAAPSYFRAYKRFVDGGLISNNPTFDAITEIHEYNTALKLTGREDEIIPPKVIVSIGTGSIPLTEMGCMDIFWPSGVWDAAKAYTGVMSMQAVLVDQATLADGRLIDRTRAVCSMLGIPYFSEVEVKVGRNKSYAARDALIRKSLSRIT</sequence>
<evidence type="ECO:0000313" key="9">
    <source>
        <dbReference type="EMBL" id="CAA9997014.1"/>
    </source>
</evidence>
<dbReference type="InterPro" id="IPR047148">
    <property type="entry name" value="PLPL9"/>
</dbReference>
<dbReference type="Pfam" id="PF00023">
    <property type="entry name" value="Ank"/>
    <property type="match status" value="1"/>
</dbReference>
<dbReference type="PANTHER" id="PTHR24139">
    <property type="entry name" value="CALCIUM-INDEPENDENT PHOSPHOLIPASE A2"/>
    <property type="match status" value="1"/>
</dbReference>
<evidence type="ECO:0000256" key="4">
    <source>
        <dbReference type="ARBA" id="ARBA00023043"/>
    </source>
</evidence>
<protein>
    <recommendedName>
        <fullName evidence="1">phospholipase A2</fullName>
        <ecNumber evidence="1">3.1.1.4</ecNumber>
    </recommendedName>
</protein>
<keyword evidence="10" id="KW-1185">Reference proteome</keyword>
<feature type="repeat" description="ANK" evidence="7">
    <location>
        <begin position="212"/>
        <end position="244"/>
    </location>
</feature>
<dbReference type="InterPro" id="IPR036770">
    <property type="entry name" value="Ankyrin_rpt-contain_sf"/>
</dbReference>
<evidence type="ECO:0000256" key="5">
    <source>
        <dbReference type="ARBA" id="ARBA00023098"/>
    </source>
</evidence>
<evidence type="ECO:0000259" key="8">
    <source>
        <dbReference type="Pfam" id="PF01734"/>
    </source>
</evidence>
<dbReference type="GO" id="GO:0006629">
    <property type="term" value="P:lipid metabolic process"/>
    <property type="evidence" value="ECO:0007669"/>
    <property type="project" value="UniProtKB-KW"/>
</dbReference>
<dbReference type="PROSITE" id="PS50297">
    <property type="entry name" value="ANK_REP_REGION"/>
    <property type="match status" value="1"/>
</dbReference>
<evidence type="ECO:0000256" key="1">
    <source>
        <dbReference type="ARBA" id="ARBA00013278"/>
    </source>
</evidence>
<evidence type="ECO:0000256" key="6">
    <source>
        <dbReference type="ARBA" id="ARBA00023422"/>
    </source>
</evidence>
<dbReference type="EMBL" id="CADCXU010005311">
    <property type="protein sequence ID" value="CAA9997014.1"/>
    <property type="molecule type" value="Genomic_DNA"/>
</dbReference>
<dbReference type="GO" id="GO:0005739">
    <property type="term" value="C:mitochondrion"/>
    <property type="evidence" value="ECO:0007669"/>
    <property type="project" value="TreeGrafter"/>
</dbReference>
<evidence type="ECO:0000256" key="7">
    <source>
        <dbReference type="PROSITE-ProRule" id="PRU00023"/>
    </source>
</evidence>
<keyword evidence="2" id="KW-0677">Repeat</keyword>
<gene>
    <name evidence="9" type="ORF">NTEN_LOCUS3375</name>
</gene>
<dbReference type="GO" id="GO:2000304">
    <property type="term" value="P:positive regulation of ceramide biosynthetic process"/>
    <property type="evidence" value="ECO:0007669"/>
    <property type="project" value="TreeGrafter"/>
</dbReference>
<dbReference type="InterPro" id="IPR016035">
    <property type="entry name" value="Acyl_Trfase/lysoPLipase"/>
</dbReference>
<dbReference type="GO" id="GO:0052816">
    <property type="term" value="F:long-chain fatty acyl-CoA hydrolase activity"/>
    <property type="evidence" value="ECO:0007669"/>
    <property type="project" value="TreeGrafter"/>
</dbReference>
<dbReference type="SMART" id="SM00248">
    <property type="entry name" value="ANK"/>
    <property type="match status" value="1"/>
</dbReference>
<dbReference type="InterPro" id="IPR002110">
    <property type="entry name" value="Ankyrin_rpt"/>
</dbReference>
<dbReference type="PANTHER" id="PTHR24139:SF34">
    <property type="entry name" value="85_88 KDA CALCIUM-INDEPENDENT PHOSPHOLIPASE A2"/>
    <property type="match status" value="1"/>
</dbReference>
<dbReference type="Proteomes" id="UP000479000">
    <property type="component" value="Unassembled WGS sequence"/>
</dbReference>
<proteinExistence type="predicted"/>
<dbReference type="Gene3D" id="3.40.1090.10">
    <property type="entry name" value="Cytosolic phospholipase A2 catalytic domain"/>
    <property type="match status" value="1"/>
</dbReference>
<dbReference type="PROSITE" id="PS50088">
    <property type="entry name" value="ANK_REPEAT"/>
    <property type="match status" value="1"/>
</dbReference>
<keyword evidence="5" id="KW-0443">Lipid metabolism</keyword>
<keyword evidence="4 7" id="KW-0040">ANK repeat</keyword>
<organism evidence="9 10">
    <name type="scientific">Nesidiocoris tenuis</name>
    <dbReference type="NCBI Taxonomy" id="355587"/>
    <lineage>
        <taxon>Eukaryota</taxon>
        <taxon>Metazoa</taxon>
        <taxon>Ecdysozoa</taxon>
        <taxon>Arthropoda</taxon>
        <taxon>Hexapoda</taxon>
        <taxon>Insecta</taxon>
        <taxon>Pterygota</taxon>
        <taxon>Neoptera</taxon>
        <taxon>Paraneoptera</taxon>
        <taxon>Hemiptera</taxon>
        <taxon>Heteroptera</taxon>
        <taxon>Panheteroptera</taxon>
        <taxon>Cimicomorpha</taxon>
        <taxon>Miridae</taxon>
        <taxon>Dicyphina</taxon>
        <taxon>Nesidiocoris</taxon>
    </lineage>
</organism>
<accession>A0A6H5G3E7</accession>
<evidence type="ECO:0000313" key="10">
    <source>
        <dbReference type="Proteomes" id="UP000479000"/>
    </source>
</evidence>
<dbReference type="AlphaFoldDB" id="A0A6H5G3E7"/>
<evidence type="ECO:0000256" key="3">
    <source>
        <dbReference type="ARBA" id="ARBA00022801"/>
    </source>
</evidence>
<dbReference type="InterPro" id="IPR002641">
    <property type="entry name" value="PNPLA_dom"/>
</dbReference>
<dbReference type="EC" id="3.1.1.4" evidence="1"/>
<comment type="catalytic activity">
    <reaction evidence="6">
        <text>a 1,2-diacyl-sn-glycero-3-phosphocholine + H2O = a 1-acyl-sn-glycero-3-phosphocholine + a fatty acid + H(+)</text>
        <dbReference type="Rhea" id="RHEA:15801"/>
        <dbReference type="ChEBI" id="CHEBI:15377"/>
        <dbReference type="ChEBI" id="CHEBI:15378"/>
        <dbReference type="ChEBI" id="CHEBI:28868"/>
        <dbReference type="ChEBI" id="CHEBI:57643"/>
        <dbReference type="ChEBI" id="CHEBI:58168"/>
        <dbReference type="EC" id="3.1.1.4"/>
    </reaction>
    <physiologicalReaction direction="left-to-right" evidence="6">
        <dbReference type="Rhea" id="RHEA:15802"/>
    </physiologicalReaction>
</comment>
<dbReference type="SUPFAM" id="SSF52151">
    <property type="entry name" value="FabD/lysophospholipase-like"/>
    <property type="match status" value="1"/>
</dbReference>
<dbReference type="Pfam" id="PF01734">
    <property type="entry name" value="Patatin"/>
    <property type="match status" value="1"/>
</dbReference>
<feature type="domain" description="PNPLA" evidence="8">
    <location>
        <begin position="362"/>
        <end position="402"/>
    </location>
</feature>
<dbReference type="SUPFAM" id="SSF48403">
    <property type="entry name" value="Ankyrin repeat"/>
    <property type="match status" value="1"/>
</dbReference>
<dbReference type="GO" id="GO:0047499">
    <property type="term" value="F:calcium-independent phospholipase A2 activity"/>
    <property type="evidence" value="ECO:0007669"/>
    <property type="project" value="InterPro"/>
</dbReference>
<feature type="non-terminal residue" evidence="9">
    <location>
        <position position="1"/>
    </location>
</feature>
<evidence type="ECO:0000256" key="2">
    <source>
        <dbReference type="ARBA" id="ARBA00022737"/>
    </source>
</evidence>
<keyword evidence="3" id="KW-0378">Hydrolase</keyword>
<name>A0A6H5G3E7_9HEMI</name>